<organism evidence="2">
    <name type="scientific">Dulem virus 190</name>
    <dbReference type="NCBI Taxonomy" id="3145667"/>
    <lineage>
        <taxon>Viruses</taxon>
        <taxon>Monodnaviria</taxon>
        <taxon>Sangervirae</taxon>
        <taxon>Phixviricota</taxon>
        <taxon>Malgrandaviricetes</taxon>
        <taxon>Petitvirales</taxon>
        <taxon>Microviridae</taxon>
        <taxon>Microvirus</taxon>
    </lineage>
</organism>
<name>A0AAU8AV77_9VIRU</name>
<protein>
    <submittedName>
        <fullName evidence="2">Replication initiator protein</fullName>
    </submittedName>
</protein>
<dbReference type="EMBL" id="PP511347">
    <property type="protein sequence ID" value="XCD03357.1"/>
    <property type="molecule type" value="Genomic_DNA"/>
</dbReference>
<accession>A0AAU8AV77</accession>
<feature type="domain" description="Replication-associated protein ORF2/G2P" evidence="1">
    <location>
        <begin position="93"/>
        <end position="236"/>
    </location>
</feature>
<reference evidence="2" key="1">
    <citation type="submission" date="2024-03" db="EMBL/GenBank/DDBJ databases">
        <title>Diverse circular DNA viruses in blood, oral, and fecal samples of captive lemurs.</title>
        <authorList>
            <person name="Paietta E.N."/>
            <person name="Kraberger S."/>
            <person name="Lund M.C."/>
            <person name="Custer J.M."/>
            <person name="Vargas K.M."/>
            <person name="Ehmke E.E."/>
            <person name="Yoder A.D."/>
            <person name="Varsani A."/>
        </authorList>
    </citation>
    <scope>NUCLEOTIDE SEQUENCE</scope>
    <source>
        <strain evidence="2">Duke_18_55</strain>
    </source>
</reference>
<evidence type="ECO:0000259" key="1">
    <source>
        <dbReference type="Pfam" id="PF23343"/>
    </source>
</evidence>
<dbReference type="InterPro" id="IPR056906">
    <property type="entry name" value="ORF2/G2P_dom"/>
</dbReference>
<evidence type="ECO:0000313" key="2">
    <source>
        <dbReference type="EMBL" id="XCD03357.1"/>
    </source>
</evidence>
<dbReference type="Pfam" id="PF23343">
    <property type="entry name" value="REP_ORF2-G2P"/>
    <property type="match status" value="1"/>
</dbReference>
<proteinExistence type="predicted"/>
<sequence>MACYHPLKAFPIGLTDAGKTKYKIVPFAVHHIEVQQNGTLIPVSTDFLSPYARKNIVDFIQIPCGQCIGCRLEYSRQWANRCMLELEYHDSAYFVTLTYDDEHVPVSYYGDPDTGLATPSLTLRKRDFQLFMKRLRKAFPDDHIRFFAAGEYGSQTFRPHYHAIIFGLHLDDLTLYKKSPDNKFSYFNSVSLQRCWSVIESGKNSTTPLAVPIGFAVVAPVTWETCAYTARYVMKKLKGPEAAFYEEFNIEPSFTLMSRKPGIARQWYEDHPDCYDYEYINVSTEQGGRKFRPPKYFDSLLEIDAPDKLLELKETRRRMAEASKAAKLESTTMSYLELLQVEENNKMDKLKKLERSLE</sequence>